<dbReference type="InterPro" id="IPR033985">
    <property type="entry name" value="SusD-like_N"/>
</dbReference>
<dbReference type="Pfam" id="PF07980">
    <property type="entry name" value="SusD_RagB"/>
    <property type="match status" value="1"/>
</dbReference>
<keyword evidence="4" id="KW-0472">Membrane</keyword>
<evidence type="ECO:0000313" key="8">
    <source>
        <dbReference type="EMBL" id="KEO75559.1"/>
    </source>
</evidence>
<name>A0A074L303_9BACT</name>
<dbReference type="Gene3D" id="1.25.40.390">
    <property type="match status" value="1"/>
</dbReference>
<proteinExistence type="inferred from homology"/>
<accession>A0A074L303</accession>
<dbReference type="AlphaFoldDB" id="A0A074L303"/>
<dbReference type="SUPFAM" id="SSF48452">
    <property type="entry name" value="TPR-like"/>
    <property type="match status" value="1"/>
</dbReference>
<evidence type="ECO:0000256" key="2">
    <source>
        <dbReference type="ARBA" id="ARBA00006275"/>
    </source>
</evidence>
<evidence type="ECO:0000259" key="6">
    <source>
        <dbReference type="Pfam" id="PF07980"/>
    </source>
</evidence>
<evidence type="ECO:0000256" key="5">
    <source>
        <dbReference type="ARBA" id="ARBA00023237"/>
    </source>
</evidence>
<evidence type="ECO:0000256" key="3">
    <source>
        <dbReference type="ARBA" id="ARBA00022729"/>
    </source>
</evidence>
<dbReference type="STRING" id="1048983.EL17_00250"/>
<feature type="domain" description="SusD-like N-terminal" evidence="7">
    <location>
        <begin position="88"/>
        <end position="229"/>
    </location>
</feature>
<dbReference type="InterPro" id="IPR011990">
    <property type="entry name" value="TPR-like_helical_dom_sf"/>
</dbReference>
<keyword evidence="5" id="KW-0998">Cell outer membrane</keyword>
<dbReference type="EMBL" id="JMIH01000010">
    <property type="protein sequence ID" value="KEO75559.1"/>
    <property type="molecule type" value="Genomic_DNA"/>
</dbReference>
<comment type="caution">
    <text evidence="8">The sequence shown here is derived from an EMBL/GenBank/DDBJ whole genome shotgun (WGS) entry which is preliminary data.</text>
</comment>
<evidence type="ECO:0000259" key="7">
    <source>
        <dbReference type="Pfam" id="PF14322"/>
    </source>
</evidence>
<dbReference type="RefSeq" id="WP_035069273.1">
    <property type="nucleotide sequence ID" value="NZ_JMIH01000010.1"/>
</dbReference>
<sequence>MKKILYIFLASIICISCNDFLQEVPRDEMSSEQFFTLPEHAHDAVNSLYRNGAPQIINSAASYGGSRAMLGNYMSGFFDNEYRGQEPHVQNSQQLSLNGVNMATYLGNTWADLYRGISRANNAITYIPGIEGLSDDESSRLLAEAKYFRAYAYFYLVKMFGPVPLITSPYESLENLYVERAPIEQIYDLITSDLESAINEGGLSQSSMANNGNRIAQGTAANLLADVYLTMSGYPLRQDRNREAAEMARLVINSGGYSLVQHDRDASGNLIPGSSAYNKIRRADNSPTEFIYFIEYAVGIANNTYPVYTIPVSTTSEVAYGVTNGAYQPVNQFLWGYNSQADLRVQEKQFFHSSYTNNAGNTFNFATAPYMWFDEQALRETAASGKDVVAYSYANLLLIAAEAIAASEGVTAEAVGYLADVRSRAYWNTDRTVIEAGLIGLSPQQFIEEVWKERYRELVFEFHLWSDIQRTRMFPVTQANSGGAINYVNVIGQANQWGRTFEEKHLLFPIPETELQRNPSLTQNPGY</sequence>
<evidence type="ECO:0000256" key="4">
    <source>
        <dbReference type="ARBA" id="ARBA00023136"/>
    </source>
</evidence>
<evidence type="ECO:0000313" key="9">
    <source>
        <dbReference type="Proteomes" id="UP000027821"/>
    </source>
</evidence>
<dbReference type="Pfam" id="PF14322">
    <property type="entry name" value="SusD-like_3"/>
    <property type="match status" value="1"/>
</dbReference>
<keyword evidence="9" id="KW-1185">Reference proteome</keyword>
<gene>
    <name evidence="8" type="ORF">EL17_00250</name>
</gene>
<feature type="domain" description="RagB/SusD" evidence="6">
    <location>
        <begin position="350"/>
        <end position="527"/>
    </location>
</feature>
<comment type="subcellular location">
    <subcellularLocation>
        <location evidence="1">Cell outer membrane</location>
    </subcellularLocation>
</comment>
<evidence type="ECO:0000256" key="1">
    <source>
        <dbReference type="ARBA" id="ARBA00004442"/>
    </source>
</evidence>
<dbReference type="eggNOG" id="COG0702">
    <property type="taxonomic scope" value="Bacteria"/>
</dbReference>
<protein>
    <submittedName>
        <fullName evidence="8">Carbohydrate-binding protein SusD</fullName>
    </submittedName>
</protein>
<reference evidence="8 9" key="1">
    <citation type="submission" date="2014-04" db="EMBL/GenBank/DDBJ databases">
        <title>Characterization and application of a salt tolerant electro-active bacterium.</title>
        <authorList>
            <person name="Yang L."/>
            <person name="Wei S."/>
            <person name="Tay Q.X.M."/>
        </authorList>
    </citation>
    <scope>NUCLEOTIDE SEQUENCE [LARGE SCALE GENOMIC DNA]</scope>
    <source>
        <strain evidence="8 9">LY1</strain>
    </source>
</reference>
<comment type="similarity">
    <text evidence="2">Belongs to the SusD family.</text>
</comment>
<dbReference type="GO" id="GO:0009279">
    <property type="term" value="C:cell outer membrane"/>
    <property type="evidence" value="ECO:0007669"/>
    <property type="project" value="UniProtKB-SubCell"/>
</dbReference>
<organism evidence="8 9">
    <name type="scientific">Anditalea andensis</name>
    <dbReference type="NCBI Taxonomy" id="1048983"/>
    <lineage>
        <taxon>Bacteria</taxon>
        <taxon>Pseudomonadati</taxon>
        <taxon>Bacteroidota</taxon>
        <taxon>Cytophagia</taxon>
        <taxon>Cytophagales</taxon>
        <taxon>Cytophagaceae</taxon>
        <taxon>Anditalea</taxon>
    </lineage>
</organism>
<dbReference type="InterPro" id="IPR012944">
    <property type="entry name" value="SusD_RagB_dom"/>
</dbReference>
<dbReference type="OrthoDB" id="636214at2"/>
<keyword evidence="3" id="KW-0732">Signal</keyword>
<dbReference type="Proteomes" id="UP000027821">
    <property type="component" value="Unassembled WGS sequence"/>
</dbReference>